<evidence type="ECO:0000256" key="2">
    <source>
        <dbReference type="ARBA" id="ARBA00007603"/>
    </source>
</evidence>
<evidence type="ECO:0000256" key="5">
    <source>
        <dbReference type="ARBA" id="ARBA00022927"/>
    </source>
</evidence>
<organism evidence="12 13">
    <name type="scientific">Patiria miniata</name>
    <name type="common">Bat star</name>
    <name type="synonym">Asterina miniata</name>
    <dbReference type="NCBI Taxonomy" id="46514"/>
    <lineage>
        <taxon>Eukaryota</taxon>
        <taxon>Metazoa</taxon>
        <taxon>Echinodermata</taxon>
        <taxon>Eleutherozoa</taxon>
        <taxon>Asterozoa</taxon>
        <taxon>Asteroidea</taxon>
        <taxon>Valvatacea</taxon>
        <taxon>Valvatida</taxon>
        <taxon>Asterinidae</taxon>
        <taxon>Patiria</taxon>
    </lineage>
</organism>
<evidence type="ECO:0000313" key="12">
    <source>
        <dbReference type="EnsemblMetazoa" id="XP_038072819.1"/>
    </source>
</evidence>
<dbReference type="OMA" id="CWAEGVY"/>
<dbReference type="AlphaFoldDB" id="A0A914BA00"/>
<dbReference type="InterPro" id="IPR024603">
    <property type="entry name" value="COG_complex_COG2_C"/>
</dbReference>
<dbReference type="RefSeq" id="XP_038072820.1">
    <property type="nucleotide sequence ID" value="XM_038216892.1"/>
</dbReference>
<sequence length="767" mass="85817">MSSGASFKLMPMPTSATPLCFDKEEFMKDSFDVDAFVADCRRRVQLETLREDLHIYFKSLKNAMVELINKDYADFVNLSSNLVGLDKAIGNLSIPLGQFKEEVLTVRQGMDDAIRVVEEKMAARARIREKKAILQRLINITKSVEKMESILKIAGSSVITDGEDGEDSIELSGQQIERVASEFNQLQYYVTQSKGLPLVEKIRPRIAAITVTLQHSLEKSFQEGLETGQKDILKQCLRTYATIDKMRDVEALFRKIAVRPYMNEVIHEKSLQNQPQGLKGLYARVLDFIPKHCRLIRQVTSPTTSSSSQDVVRGYDFLVNAVWPEIASSLETRTTSIFAAGNPSAFHEKYLATMEFVERFELQCGSQASVKRLRAHPSYHSFMTRWSLPVYFQLRFQEIAGSFETALMTPFNTQAQEATSDLELNAFQTLWQCLHRCWQQDVYLSPLCHRFWKLTLQLLSRSAVWIDEVYVSEVATEKPETDPSKPSDTAKLGTTSASSSDPSSQSDSIKATATVTAAGAASTAASTSTAVAAAAANPPVTVAQIVSLVVDVDHICSKLPALFDRIILPRVVAVNCKFIDILSDAFKESQESLSRQQEAFLEYIAKDVCSQCAVHLKSANDIPRLYRRTNRELPNKPSAYVSNTLKPMQLFVDEHGVKLREERRNQWLIGILTSICQGYLTISSELLSSVKKMEDSLKRLKALRKTDAAAAPTQQGTSDDDKIRLQLALDVRYFGDQIQTLGVSSADIHPYQELLQLVTSSVNSILP</sequence>
<keyword evidence="7" id="KW-0472">Membrane</keyword>
<comment type="subcellular location">
    <subcellularLocation>
        <location evidence="1">Golgi apparatus membrane</location>
        <topology evidence="1">Peripheral membrane protein</topology>
    </subcellularLocation>
</comment>
<dbReference type="EnsemblMetazoa" id="XM_038216892.1">
    <property type="protein sequence ID" value="XP_038072820.1"/>
    <property type="gene ID" value="LOC119741180"/>
</dbReference>
<feature type="domain" description="Conserved oligomeric Golgi complex subunit 2 N-terminal" evidence="10">
    <location>
        <begin position="19"/>
        <end position="92"/>
    </location>
</feature>
<feature type="compositionally biased region" description="Polar residues" evidence="9">
    <location>
        <begin position="486"/>
        <end position="495"/>
    </location>
</feature>
<evidence type="ECO:0000256" key="6">
    <source>
        <dbReference type="ARBA" id="ARBA00023034"/>
    </source>
</evidence>
<dbReference type="OrthoDB" id="332281at2759"/>
<dbReference type="PANTHER" id="PTHR12961">
    <property type="entry name" value="CONSERVED OLIGOMERIC GOLGI COMPLEX COMPONENT 2"/>
    <property type="match status" value="1"/>
</dbReference>
<protein>
    <recommendedName>
        <fullName evidence="3">Conserved oligomeric Golgi complex subunit 2</fullName>
    </recommendedName>
    <alternativeName>
        <fullName evidence="8">Component of oligomeric Golgi complex 2</fullName>
    </alternativeName>
</protein>
<reference evidence="12" key="1">
    <citation type="submission" date="2022-11" db="UniProtKB">
        <authorList>
            <consortium name="EnsemblMetazoa"/>
        </authorList>
    </citation>
    <scope>IDENTIFICATION</scope>
</reference>
<comment type="similarity">
    <text evidence="2">Belongs to the COG2 family.</text>
</comment>
<dbReference type="InterPro" id="IPR009316">
    <property type="entry name" value="COG2"/>
</dbReference>
<dbReference type="GO" id="GO:0006891">
    <property type="term" value="P:intra-Golgi vesicle-mediated transport"/>
    <property type="evidence" value="ECO:0007669"/>
    <property type="project" value="TreeGrafter"/>
</dbReference>
<keyword evidence="13" id="KW-1185">Reference proteome</keyword>
<dbReference type="GO" id="GO:0007030">
    <property type="term" value="P:Golgi organization"/>
    <property type="evidence" value="ECO:0007669"/>
    <property type="project" value="InterPro"/>
</dbReference>
<dbReference type="Proteomes" id="UP000887568">
    <property type="component" value="Unplaced"/>
</dbReference>
<dbReference type="GO" id="GO:0015031">
    <property type="term" value="P:protein transport"/>
    <property type="evidence" value="ECO:0007669"/>
    <property type="project" value="UniProtKB-KW"/>
</dbReference>
<evidence type="ECO:0000256" key="9">
    <source>
        <dbReference type="SAM" id="MobiDB-lite"/>
    </source>
</evidence>
<evidence type="ECO:0000259" key="11">
    <source>
        <dbReference type="Pfam" id="PF12022"/>
    </source>
</evidence>
<feature type="compositionally biased region" description="Low complexity" evidence="9">
    <location>
        <begin position="496"/>
        <end position="508"/>
    </location>
</feature>
<evidence type="ECO:0000256" key="8">
    <source>
        <dbReference type="ARBA" id="ARBA00031344"/>
    </source>
</evidence>
<dbReference type="Pfam" id="PF06148">
    <property type="entry name" value="COG2_N"/>
    <property type="match status" value="1"/>
</dbReference>
<dbReference type="GeneID" id="119741180"/>
<evidence type="ECO:0000259" key="10">
    <source>
        <dbReference type="Pfam" id="PF06148"/>
    </source>
</evidence>
<dbReference type="Pfam" id="PF12022">
    <property type="entry name" value="COG2_C"/>
    <property type="match status" value="1"/>
</dbReference>
<evidence type="ECO:0000256" key="7">
    <source>
        <dbReference type="ARBA" id="ARBA00023136"/>
    </source>
</evidence>
<dbReference type="CTD" id="22796"/>
<dbReference type="PANTHER" id="PTHR12961:SF0">
    <property type="entry name" value="CONSERVED OLIGOMERIC GOLGI COMPLEX SUBUNIT 2"/>
    <property type="match status" value="1"/>
</dbReference>
<name>A0A914BA00_PATMI</name>
<dbReference type="EnsemblMetazoa" id="XM_038216891.1">
    <property type="protein sequence ID" value="XP_038072819.1"/>
    <property type="gene ID" value="LOC119741180"/>
</dbReference>
<feature type="compositionally biased region" description="Basic and acidic residues" evidence="9">
    <location>
        <begin position="476"/>
        <end position="485"/>
    </location>
</feature>
<keyword evidence="4" id="KW-0813">Transport</keyword>
<keyword evidence="6" id="KW-0333">Golgi apparatus</keyword>
<evidence type="ECO:0000256" key="3">
    <source>
        <dbReference type="ARBA" id="ARBA00020977"/>
    </source>
</evidence>
<keyword evidence="5" id="KW-0653">Protein transport</keyword>
<feature type="region of interest" description="Disordered" evidence="9">
    <location>
        <begin position="476"/>
        <end position="508"/>
    </location>
</feature>
<proteinExistence type="inferred from homology"/>
<dbReference type="GO" id="GO:0000139">
    <property type="term" value="C:Golgi membrane"/>
    <property type="evidence" value="ECO:0007669"/>
    <property type="project" value="UniProtKB-SubCell"/>
</dbReference>
<dbReference type="GO" id="GO:0017119">
    <property type="term" value="C:Golgi transport complex"/>
    <property type="evidence" value="ECO:0007669"/>
    <property type="project" value="TreeGrafter"/>
</dbReference>
<dbReference type="RefSeq" id="XP_038072819.1">
    <property type="nucleotide sequence ID" value="XM_038216891.1"/>
</dbReference>
<evidence type="ECO:0000256" key="1">
    <source>
        <dbReference type="ARBA" id="ARBA00004395"/>
    </source>
</evidence>
<accession>A0A914BA00</accession>
<evidence type="ECO:0000313" key="13">
    <source>
        <dbReference type="Proteomes" id="UP000887568"/>
    </source>
</evidence>
<evidence type="ECO:0000256" key="4">
    <source>
        <dbReference type="ARBA" id="ARBA00022448"/>
    </source>
</evidence>
<feature type="domain" description="COG complex component COG2 C-terminal" evidence="11">
    <location>
        <begin position="385"/>
        <end position="731"/>
    </location>
</feature>
<dbReference type="InterPro" id="IPR024602">
    <property type="entry name" value="COG_su2_N"/>
</dbReference>